<keyword evidence="2" id="KW-1185">Reference proteome</keyword>
<protein>
    <submittedName>
        <fullName evidence="1">Uncharacterized protein</fullName>
    </submittedName>
</protein>
<dbReference type="InParanoid" id="A0A7G1G661"/>
<evidence type="ECO:0000313" key="2">
    <source>
        <dbReference type="Proteomes" id="UP000516361"/>
    </source>
</evidence>
<dbReference type="KEGG" id="ocy:OSSY52_20620"/>
<name>A0A7G1G661_9BACT</name>
<evidence type="ECO:0000313" key="1">
    <source>
        <dbReference type="EMBL" id="BBE31921.1"/>
    </source>
</evidence>
<dbReference type="Proteomes" id="UP000516361">
    <property type="component" value="Chromosome"/>
</dbReference>
<reference evidence="1 2" key="1">
    <citation type="submission" date="2018-06" db="EMBL/GenBank/DDBJ databases">
        <title>Genome sequencing of Oceanotoga sp. sy52.</title>
        <authorList>
            <person name="Mori K."/>
        </authorList>
    </citation>
    <scope>NUCLEOTIDE SEQUENCE [LARGE SCALE GENOMIC DNA]</scope>
    <source>
        <strain evidence="2">sy52</strain>
    </source>
</reference>
<dbReference type="AlphaFoldDB" id="A0A7G1G661"/>
<gene>
    <name evidence="1" type="ORF">OSSY52_20620</name>
</gene>
<proteinExistence type="predicted"/>
<accession>A0A7G1G661</accession>
<sequence>MVGVIFMKKDVFEVIDIFTKEFDVDIIDNTKNKKDTVIKNEKNF</sequence>
<organism evidence="1 2">
    <name type="scientific">Tepiditoga spiralis</name>
    <dbReference type="NCBI Taxonomy" id="2108365"/>
    <lineage>
        <taxon>Bacteria</taxon>
        <taxon>Thermotogati</taxon>
        <taxon>Thermotogota</taxon>
        <taxon>Thermotogae</taxon>
        <taxon>Petrotogales</taxon>
        <taxon>Petrotogaceae</taxon>
        <taxon>Tepiditoga</taxon>
    </lineage>
</organism>
<dbReference type="EMBL" id="AP018712">
    <property type="protein sequence ID" value="BBE31921.1"/>
    <property type="molecule type" value="Genomic_DNA"/>
</dbReference>